<dbReference type="GO" id="GO:0046872">
    <property type="term" value="F:metal ion binding"/>
    <property type="evidence" value="ECO:0007669"/>
    <property type="project" value="UniProtKB-KW"/>
</dbReference>
<dbReference type="AlphaFoldDB" id="A0AAD6P6S8"/>
<dbReference type="PANTHER" id="PTHR46287:SF1">
    <property type="entry name" value="BTB_POZ AND TAZ DOMAIN-CONTAINING PROTEIN 3"/>
    <property type="match status" value="1"/>
</dbReference>
<protein>
    <recommendedName>
        <fullName evidence="6">BTB/POZ domain-containing protein</fullName>
    </recommendedName>
</protein>
<evidence type="ECO:0000256" key="3">
    <source>
        <dbReference type="ARBA" id="ARBA00022786"/>
    </source>
</evidence>
<dbReference type="PANTHER" id="PTHR46287">
    <property type="entry name" value="BTB/POZ AND TAZ DOMAIN-CONTAINING PROTEIN 3-RELATED"/>
    <property type="match status" value="1"/>
</dbReference>
<dbReference type="GO" id="GO:0005516">
    <property type="term" value="F:calmodulin binding"/>
    <property type="evidence" value="ECO:0007669"/>
    <property type="project" value="UniProtKB-ARBA"/>
</dbReference>
<evidence type="ECO:0008006" key="6">
    <source>
        <dbReference type="Google" id="ProtNLM"/>
    </source>
</evidence>
<gene>
    <name evidence="4" type="ORF">OIU84_029154</name>
</gene>
<proteinExistence type="predicted"/>
<reference evidence="4 5" key="1">
    <citation type="journal article" date="2023" name="Int. J. Mol. Sci.">
        <title>De Novo Assembly and Annotation of 11 Diverse Shrub Willow (Salix) Genomes Reveals Novel Gene Organization in Sex-Linked Regions.</title>
        <authorList>
            <person name="Hyden B."/>
            <person name="Feng K."/>
            <person name="Yates T.B."/>
            <person name="Jawdy S."/>
            <person name="Cereghino C."/>
            <person name="Smart L.B."/>
            <person name="Muchero W."/>
        </authorList>
    </citation>
    <scope>NUCLEOTIDE SEQUENCE [LARGE SCALE GENOMIC DNA]</scope>
    <source>
        <tissue evidence="4">Shoot tip</tissue>
    </source>
</reference>
<organism evidence="4 5">
    <name type="scientific">Salix udensis</name>
    <dbReference type="NCBI Taxonomy" id="889485"/>
    <lineage>
        <taxon>Eukaryota</taxon>
        <taxon>Viridiplantae</taxon>
        <taxon>Streptophyta</taxon>
        <taxon>Embryophyta</taxon>
        <taxon>Tracheophyta</taxon>
        <taxon>Spermatophyta</taxon>
        <taxon>Magnoliopsida</taxon>
        <taxon>eudicotyledons</taxon>
        <taxon>Gunneridae</taxon>
        <taxon>Pentapetalae</taxon>
        <taxon>rosids</taxon>
        <taxon>fabids</taxon>
        <taxon>Malpighiales</taxon>
        <taxon>Salicaceae</taxon>
        <taxon>Saliceae</taxon>
        <taxon>Salix</taxon>
    </lineage>
</organism>
<dbReference type="FunFam" id="1.25.40.420:FF:000012">
    <property type="entry name" value="BTB/POZ and TAZ domain-containing protein 2"/>
    <property type="match status" value="1"/>
</dbReference>
<evidence type="ECO:0000256" key="1">
    <source>
        <dbReference type="ARBA" id="ARBA00004906"/>
    </source>
</evidence>
<evidence type="ECO:0000313" key="4">
    <source>
        <dbReference type="EMBL" id="KAJ6418992.1"/>
    </source>
</evidence>
<comment type="pathway">
    <text evidence="1">Protein modification; protein ubiquitination.</text>
</comment>
<keyword evidence="2" id="KW-0479">Metal-binding</keyword>
<evidence type="ECO:0000256" key="2">
    <source>
        <dbReference type="ARBA" id="ARBA00022723"/>
    </source>
</evidence>
<name>A0AAD6P6S8_9ROSI</name>
<dbReference type="GO" id="GO:0042542">
    <property type="term" value="P:response to hydrogen peroxide"/>
    <property type="evidence" value="ECO:0007669"/>
    <property type="project" value="UniProtKB-ARBA"/>
</dbReference>
<sequence length="211" mass="24222">MLGTVHVFIRFLYSSCYEEDEMKRFALHQLVLSHSYSVSSLKRVCIDLLEHDCLTKENVIDVLQLARSCDVPQLSFICVRMVVKDLKSVSSTEGWKVMRRANPTLEQELVKSVVEANLVGQFLILVSNNNVEYAASYKQPHESFLGNNGTSHGIYGGCHLEKKWSKKKNASKWNFFRFQKKWSAVVVESSSLFCSEITTWLWMRLVTCSPQ</sequence>
<dbReference type="Proteomes" id="UP001162972">
    <property type="component" value="Chromosome 7"/>
</dbReference>
<keyword evidence="3" id="KW-0833">Ubl conjugation pathway</keyword>
<dbReference type="GO" id="GO:0009725">
    <property type="term" value="P:response to hormone"/>
    <property type="evidence" value="ECO:0007669"/>
    <property type="project" value="UniProtKB-ARBA"/>
</dbReference>
<evidence type="ECO:0000313" key="5">
    <source>
        <dbReference type="Proteomes" id="UP001162972"/>
    </source>
</evidence>
<dbReference type="Gene3D" id="3.30.710.10">
    <property type="entry name" value="Potassium Channel Kv1.1, Chain A"/>
    <property type="match status" value="1"/>
</dbReference>
<dbReference type="InterPro" id="IPR044513">
    <property type="entry name" value="BT1/2/3/4/5"/>
</dbReference>
<comment type="caution">
    <text evidence="4">The sequence shown here is derived from an EMBL/GenBank/DDBJ whole genome shotgun (WGS) entry which is preliminary data.</text>
</comment>
<dbReference type="GO" id="GO:0006355">
    <property type="term" value="P:regulation of DNA-templated transcription"/>
    <property type="evidence" value="ECO:0007669"/>
    <property type="project" value="UniProtKB-ARBA"/>
</dbReference>
<accession>A0AAD6P6S8</accession>
<dbReference type="InterPro" id="IPR011333">
    <property type="entry name" value="SKP1/BTB/POZ_sf"/>
</dbReference>
<dbReference type="GO" id="GO:0009751">
    <property type="term" value="P:response to salicylic acid"/>
    <property type="evidence" value="ECO:0007669"/>
    <property type="project" value="UniProtKB-ARBA"/>
</dbReference>
<dbReference type="EMBL" id="JAPFFJ010000009">
    <property type="protein sequence ID" value="KAJ6418992.1"/>
    <property type="molecule type" value="Genomic_DNA"/>
</dbReference>
<keyword evidence="5" id="KW-1185">Reference proteome</keyword>